<evidence type="ECO:0000313" key="1">
    <source>
        <dbReference type="EMBL" id="JAD18829.1"/>
    </source>
</evidence>
<dbReference type="AlphaFoldDB" id="A0A0A8XXU3"/>
<accession>A0A0A8XXU3</accession>
<proteinExistence type="predicted"/>
<reference evidence="1" key="1">
    <citation type="submission" date="2014-09" db="EMBL/GenBank/DDBJ databases">
        <authorList>
            <person name="Magalhaes I.L.F."/>
            <person name="Oliveira U."/>
            <person name="Santos F.R."/>
            <person name="Vidigal T.H.D.A."/>
            <person name="Brescovit A.D."/>
            <person name="Santos A.J."/>
        </authorList>
    </citation>
    <scope>NUCLEOTIDE SEQUENCE</scope>
    <source>
        <tissue evidence="1">Shoot tissue taken approximately 20 cm above the soil surface</tissue>
    </source>
</reference>
<organism evidence="1">
    <name type="scientific">Arundo donax</name>
    <name type="common">Giant reed</name>
    <name type="synonym">Donax arundinaceus</name>
    <dbReference type="NCBI Taxonomy" id="35708"/>
    <lineage>
        <taxon>Eukaryota</taxon>
        <taxon>Viridiplantae</taxon>
        <taxon>Streptophyta</taxon>
        <taxon>Embryophyta</taxon>
        <taxon>Tracheophyta</taxon>
        <taxon>Spermatophyta</taxon>
        <taxon>Magnoliopsida</taxon>
        <taxon>Liliopsida</taxon>
        <taxon>Poales</taxon>
        <taxon>Poaceae</taxon>
        <taxon>PACMAD clade</taxon>
        <taxon>Arundinoideae</taxon>
        <taxon>Arundineae</taxon>
        <taxon>Arundo</taxon>
    </lineage>
</organism>
<dbReference type="EMBL" id="GBRH01279066">
    <property type="protein sequence ID" value="JAD18829.1"/>
    <property type="molecule type" value="Transcribed_RNA"/>
</dbReference>
<name>A0A0A8XXU3_ARUDO</name>
<reference evidence="1" key="2">
    <citation type="journal article" date="2015" name="Data Brief">
        <title>Shoot transcriptome of the giant reed, Arundo donax.</title>
        <authorList>
            <person name="Barrero R.A."/>
            <person name="Guerrero F.D."/>
            <person name="Moolhuijzen P."/>
            <person name="Goolsby J.A."/>
            <person name="Tidwell J."/>
            <person name="Bellgard S.E."/>
            <person name="Bellgard M.I."/>
        </authorList>
    </citation>
    <scope>NUCLEOTIDE SEQUENCE</scope>
    <source>
        <tissue evidence="1">Shoot tissue taken approximately 20 cm above the soil surface</tissue>
    </source>
</reference>
<protein>
    <submittedName>
        <fullName evidence="1">Uncharacterized protein</fullName>
    </submittedName>
</protein>
<sequence length="194" mass="19662">MVSSVGRLDRRPPPLSRCLSSSISAAASASSTSISSSFGALGLGASFSTATESRTSGSATTEATLAVAAGDDADLLLLLRAFSPQATTAAARRATSADAAGAPRRFMGSAAYRIPRWSSSSAGRASILRPGRSARASARKWPGASSISSAAVAGSSTCRTRPSGSTTLVPPAALAIVHDAKLPMALAPRREERW</sequence>